<feature type="non-terminal residue" evidence="2">
    <location>
        <position position="1"/>
    </location>
</feature>
<evidence type="ECO:0000256" key="1">
    <source>
        <dbReference type="SAM" id="MobiDB-lite"/>
    </source>
</evidence>
<feature type="region of interest" description="Disordered" evidence="1">
    <location>
        <begin position="1"/>
        <end position="83"/>
    </location>
</feature>
<protein>
    <submittedName>
        <fullName evidence="2">Putative NHL repeat-containing protein</fullName>
    </submittedName>
</protein>
<dbReference type="EMBL" id="AB776801">
    <property type="protein sequence ID" value="BAN18193.1"/>
    <property type="molecule type" value="Genomic_DNA"/>
</dbReference>
<dbReference type="PANTHER" id="PTHR33168">
    <property type="entry name" value="STRESS INDUCED PROTEIN-RELATED"/>
    <property type="match status" value="1"/>
</dbReference>
<sequence length="83" mass="9072">KSKSTDFRYDPESYALNFDDDENSALDEIPFRNFSSRLPPSPSPSPQPSRLKSDHVAPVTIPPLSSPQIPPSTSSPREIAACS</sequence>
<feature type="compositionally biased region" description="Basic and acidic residues" evidence="1">
    <location>
        <begin position="1"/>
        <end position="11"/>
    </location>
</feature>
<name>N0DVB4_9CARY</name>
<reference evidence="2" key="2">
    <citation type="submission" date="2013-01" db="EMBL/GenBank/DDBJ databases">
        <authorList>
            <person name="Kapralov M."/>
            <person name="Votintseva A."/>
            <person name="Filatov D."/>
        </authorList>
    </citation>
    <scope>NUCLEOTIDE SEQUENCE</scope>
</reference>
<reference evidence="2" key="1">
    <citation type="journal article" date="2013" name="Mol. Biol. Evol.">
        <title>Molecular Adaptation during a Rapid Adaptive Radiation.</title>
        <authorList>
            <person name="Kapralov M.V."/>
            <person name="Votintseva A.A."/>
            <person name="Filatov D.A."/>
        </authorList>
    </citation>
    <scope>NUCLEOTIDE SEQUENCE</scope>
</reference>
<feature type="compositionally biased region" description="Pro residues" evidence="1">
    <location>
        <begin position="60"/>
        <end position="70"/>
    </location>
</feature>
<organism evidence="2">
    <name type="scientific">Schiedea viscosa</name>
    <dbReference type="NCBI Taxonomy" id="270384"/>
    <lineage>
        <taxon>Eukaryota</taxon>
        <taxon>Viridiplantae</taxon>
        <taxon>Streptophyta</taxon>
        <taxon>Embryophyta</taxon>
        <taxon>Tracheophyta</taxon>
        <taxon>Spermatophyta</taxon>
        <taxon>Magnoliopsida</taxon>
        <taxon>eudicotyledons</taxon>
        <taxon>Gunneridae</taxon>
        <taxon>Pentapetalae</taxon>
        <taxon>Caryophyllales</taxon>
        <taxon>Caryophyllaceae</taxon>
        <taxon>Sclerantheae</taxon>
        <taxon>Schiedea</taxon>
    </lineage>
</organism>
<evidence type="ECO:0000313" key="2">
    <source>
        <dbReference type="EMBL" id="BAN18193.1"/>
    </source>
</evidence>
<proteinExistence type="predicted"/>
<gene>
    <name evidence="2" type="primary">nhl</name>
</gene>
<dbReference type="AlphaFoldDB" id="N0DVB4"/>
<accession>N0DVB4</accession>